<keyword evidence="2" id="KW-0732">Signal</keyword>
<proteinExistence type="predicted"/>
<feature type="signal peptide" evidence="2">
    <location>
        <begin position="1"/>
        <end position="25"/>
    </location>
</feature>
<protein>
    <submittedName>
        <fullName evidence="3">Uncharacterized protein</fullName>
    </submittedName>
</protein>
<dbReference type="EMBL" id="CP069197">
    <property type="protein sequence ID" value="QRG84512.1"/>
    <property type="molecule type" value="Genomic_DNA"/>
</dbReference>
<evidence type="ECO:0000313" key="3">
    <source>
        <dbReference type="EMBL" id="QRG84512.1"/>
    </source>
</evidence>
<feature type="region of interest" description="Disordered" evidence="1">
    <location>
        <begin position="31"/>
        <end position="61"/>
    </location>
</feature>
<sequence>MSKQLSFAMVGVILSLGVFSTEVMADPKHRHGHRYDHHHEHHHHHKRKHKHKHKHKHKYKYKHRDVIYVESRRPRRSYYYHDRIPRNSTYIKIGDFTYLKVDDRYYRRSNDRYIHVEFN</sequence>
<reference evidence="3 4" key="1">
    <citation type="submission" date="2021-01" db="EMBL/GenBank/DDBJ databases">
        <title>Characterization of a novel blaVMB-2- harboring plasmid in Vibrio diabolicus.</title>
        <authorList>
            <person name="Liu M."/>
        </authorList>
    </citation>
    <scope>NUCLEOTIDE SEQUENCE [LARGE SCALE GENOMIC DNA]</scope>
    <source>
        <strain evidence="3 4">SLV18</strain>
    </source>
</reference>
<dbReference type="RefSeq" id="WP_203347298.1">
    <property type="nucleotide sequence ID" value="NZ_CANMIY010000009.1"/>
</dbReference>
<name>A0AA92LUU9_9VIBR</name>
<evidence type="ECO:0000256" key="2">
    <source>
        <dbReference type="SAM" id="SignalP"/>
    </source>
</evidence>
<evidence type="ECO:0000256" key="1">
    <source>
        <dbReference type="SAM" id="MobiDB-lite"/>
    </source>
</evidence>
<gene>
    <name evidence="3" type="ORF">JOS67_20340</name>
</gene>
<evidence type="ECO:0000313" key="4">
    <source>
        <dbReference type="Proteomes" id="UP000596337"/>
    </source>
</evidence>
<accession>A0AA92LUU9</accession>
<dbReference type="Proteomes" id="UP000596337">
    <property type="component" value="Chromosome 2"/>
</dbReference>
<dbReference type="AlphaFoldDB" id="A0AA92LUU9"/>
<feature type="chain" id="PRO_5041744547" evidence="2">
    <location>
        <begin position="26"/>
        <end position="119"/>
    </location>
</feature>
<organism evidence="3 4">
    <name type="scientific">Vibrio diabolicus</name>
    <dbReference type="NCBI Taxonomy" id="50719"/>
    <lineage>
        <taxon>Bacteria</taxon>
        <taxon>Pseudomonadati</taxon>
        <taxon>Pseudomonadota</taxon>
        <taxon>Gammaproteobacteria</taxon>
        <taxon>Vibrionales</taxon>
        <taxon>Vibrionaceae</taxon>
        <taxon>Vibrio</taxon>
        <taxon>Vibrio diabolicus subgroup</taxon>
    </lineage>
</organism>